<evidence type="ECO:0000313" key="2">
    <source>
        <dbReference type="EMBL" id="KAG6373133.1"/>
    </source>
</evidence>
<protein>
    <recommendedName>
        <fullName evidence="1">DUF6589 domain-containing protein</fullName>
    </recommendedName>
</protein>
<dbReference type="Pfam" id="PF20231">
    <property type="entry name" value="DUF6589"/>
    <property type="match status" value="1"/>
</dbReference>
<dbReference type="AlphaFoldDB" id="A0A8I3A658"/>
<dbReference type="OrthoDB" id="4743193at2759"/>
<organism evidence="2 3">
    <name type="scientific">Boletus reticuloceps</name>
    <dbReference type="NCBI Taxonomy" id="495285"/>
    <lineage>
        <taxon>Eukaryota</taxon>
        <taxon>Fungi</taxon>
        <taxon>Dikarya</taxon>
        <taxon>Basidiomycota</taxon>
        <taxon>Agaricomycotina</taxon>
        <taxon>Agaricomycetes</taxon>
        <taxon>Agaricomycetidae</taxon>
        <taxon>Boletales</taxon>
        <taxon>Boletineae</taxon>
        <taxon>Boletaceae</taxon>
        <taxon>Boletoideae</taxon>
        <taxon>Boletus</taxon>
    </lineage>
</organism>
<dbReference type="EMBL" id="JAGFBS010000023">
    <property type="protein sequence ID" value="KAG6373133.1"/>
    <property type="molecule type" value="Genomic_DNA"/>
</dbReference>
<proteinExistence type="predicted"/>
<feature type="domain" description="DUF6589" evidence="1">
    <location>
        <begin position="10"/>
        <end position="65"/>
    </location>
</feature>
<evidence type="ECO:0000259" key="1">
    <source>
        <dbReference type="Pfam" id="PF20231"/>
    </source>
</evidence>
<keyword evidence="3" id="KW-1185">Reference proteome</keyword>
<dbReference type="Proteomes" id="UP000683000">
    <property type="component" value="Unassembled WGS sequence"/>
</dbReference>
<reference evidence="2" key="1">
    <citation type="submission" date="2021-03" db="EMBL/GenBank/DDBJ databases">
        <title>Evolutionary innovations through gain and loss of genes in the ectomycorrhizal Boletales.</title>
        <authorList>
            <person name="Wu G."/>
            <person name="Miyauchi S."/>
            <person name="Morin E."/>
            <person name="Yang Z.-L."/>
            <person name="Xu J."/>
            <person name="Martin F.M."/>
        </authorList>
    </citation>
    <scope>NUCLEOTIDE SEQUENCE</scope>
    <source>
        <strain evidence="2">BR01</strain>
    </source>
</reference>
<dbReference type="InterPro" id="IPR046496">
    <property type="entry name" value="DUF6589"/>
</dbReference>
<comment type="caution">
    <text evidence="2">The sequence shown here is derived from an EMBL/GenBank/DDBJ whole genome shotgun (WGS) entry which is preliminary data.</text>
</comment>
<name>A0A8I3A658_9AGAM</name>
<gene>
    <name evidence="2" type="ORF">JVT61DRAFT_6740</name>
</gene>
<sequence length="146" mass="16386">MSIGDEVQADQTTSKAICYHLLINPTGKQGKFQGVDWCVELNNLYTKVYQNLHSVFARNFLHAHLSSYHTEADMTKTFFEVCRHLSEDSPHVVKPGGLSRYNVSDLLSQEAGMVDTSEWNSPGNTVATEEYEERATLEDLAVELGM</sequence>
<accession>A0A8I3A658</accession>
<evidence type="ECO:0000313" key="3">
    <source>
        <dbReference type="Proteomes" id="UP000683000"/>
    </source>
</evidence>